<evidence type="ECO:0000313" key="2">
    <source>
        <dbReference type="Proteomes" id="UP001595843"/>
    </source>
</evidence>
<dbReference type="PANTHER" id="PTHR38448">
    <property type="entry name" value="REGULATORY PROTEIN YLBF-RELATED"/>
    <property type="match status" value="1"/>
</dbReference>
<dbReference type="InterPro" id="IPR010368">
    <property type="entry name" value="Com_YlbF"/>
</dbReference>
<sequence length="139" mass="16274">MNSLDMAELLSEAYNLADRITDSDEAKRYIHLKRELGEDEEAQRLIRQFQEKKERFEEAQRFGHFHPDYHAAKEAAEDFSSRLREHPLIREYLEVEEKLDRLLGEVSRTLARSVSEEIKVPVDAQELDKVEGGRRKSCG</sequence>
<dbReference type="Pfam" id="PF06133">
    <property type="entry name" value="Com_YlbF"/>
    <property type="match status" value="1"/>
</dbReference>
<dbReference type="RefSeq" id="WP_380704284.1">
    <property type="nucleotide sequence ID" value="NZ_JBHSAP010000009.1"/>
</dbReference>
<name>A0ABV8JDA5_9BACL</name>
<dbReference type="Gene3D" id="1.20.1500.10">
    <property type="entry name" value="YheA/YmcA-like"/>
    <property type="match status" value="1"/>
</dbReference>
<comment type="caution">
    <text evidence="1">The sequence shown here is derived from an EMBL/GenBank/DDBJ whole genome shotgun (WGS) entry which is preliminary data.</text>
</comment>
<dbReference type="InterPro" id="IPR052767">
    <property type="entry name" value="Bact_com_dev_regulator"/>
</dbReference>
<keyword evidence="2" id="KW-1185">Reference proteome</keyword>
<dbReference type="PANTHER" id="PTHR38448:SF2">
    <property type="entry name" value="REGULATORY PROTEIN YLBF"/>
    <property type="match status" value="1"/>
</dbReference>
<dbReference type="SUPFAM" id="SSF158622">
    <property type="entry name" value="YheA/YmcA-like"/>
    <property type="match status" value="1"/>
</dbReference>
<protein>
    <submittedName>
        <fullName evidence="1">YlbF family regulator</fullName>
    </submittedName>
</protein>
<dbReference type="Proteomes" id="UP001595843">
    <property type="component" value="Unassembled WGS sequence"/>
</dbReference>
<dbReference type="InterPro" id="IPR023378">
    <property type="entry name" value="YheA/YmcA-like_dom_sf"/>
</dbReference>
<accession>A0ABV8JDA5</accession>
<gene>
    <name evidence="1" type="ORF">ACFOUO_08845</name>
</gene>
<reference evidence="2" key="1">
    <citation type="journal article" date="2019" name="Int. J. Syst. Evol. Microbiol.">
        <title>The Global Catalogue of Microorganisms (GCM) 10K type strain sequencing project: providing services to taxonomists for standard genome sequencing and annotation.</title>
        <authorList>
            <consortium name="The Broad Institute Genomics Platform"/>
            <consortium name="The Broad Institute Genome Sequencing Center for Infectious Disease"/>
            <person name="Wu L."/>
            <person name="Ma J."/>
        </authorList>
    </citation>
    <scope>NUCLEOTIDE SEQUENCE [LARGE SCALE GENOMIC DNA]</scope>
    <source>
        <strain evidence="2">IBRC-M 10813</strain>
    </source>
</reference>
<dbReference type="EMBL" id="JBHSAP010000009">
    <property type="protein sequence ID" value="MFC4076918.1"/>
    <property type="molecule type" value="Genomic_DNA"/>
</dbReference>
<proteinExistence type="predicted"/>
<evidence type="ECO:0000313" key="1">
    <source>
        <dbReference type="EMBL" id="MFC4076918.1"/>
    </source>
</evidence>
<organism evidence="1 2">
    <name type="scientific">Salinithrix halophila</name>
    <dbReference type="NCBI Taxonomy" id="1485204"/>
    <lineage>
        <taxon>Bacteria</taxon>
        <taxon>Bacillati</taxon>
        <taxon>Bacillota</taxon>
        <taxon>Bacilli</taxon>
        <taxon>Bacillales</taxon>
        <taxon>Thermoactinomycetaceae</taxon>
        <taxon>Salinithrix</taxon>
    </lineage>
</organism>